<dbReference type="InterPro" id="IPR023365">
    <property type="entry name" value="Sortase_dom-sf"/>
</dbReference>
<dbReference type="EMBL" id="BAAARN010000001">
    <property type="protein sequence ID" value="GAA2735620.1"/>
    <property type="molecule type" value="Genomic_DNA"/>
</dbReference>
<feature type="region of interest" description="Disordered" evidence="2">
    <location>
        <begin position="28"/>
        <end position="76"/>
    </location>
</feature>
<organism evidence="4 5">
    <name type="scientific">Pedococcus aerophilus</name>
    <dbReference type="NCBI Taxonomy" id="436356"/>
    <lineage>
        <taxon>Bacteria</taxon>
        <taxon>Bacillati</taxon>
        <taxon>Actinomycetota</taxon>
        <taxon>Actinomycetes</taxon>
        <taxon>Micrococcales</taxon>
        <taxon>Intrasporangiaceae</taxon>
        <taxon>Pedococcus</taxon>
    </lineage>
</organism>
<accession>A0ABP6H2D5</accession>
<sequence length="232" mass="23492">MRRARCRPGAVLALALAMTAGCSEAGGVRGPAAGPAAPATATSPVTTTSTPATATPTTANHDAVPDAGRGTAAASQRRTFVPTRIRLLSQGGAAVVQQVDTGADGDLELPEDPGVTGWWVSGALPGEVYGSVVLAGHIDSRDRGIGFFATLLDAAPGDRVELSGGGLRQVYVVRSNREVAKGALSTGTDIFDRSVPGRLVLLTCTGTFDPVTRHYDHNLVVTAAPVGAPTAG</sequence>
<dbReference type="Gene3D" id="2.40.260.10">
    <property type="entry name" value="Sortase"/>
    <property type="match status" value="1"/>
</dbReference>
<dbReference type="CDD" id="cd05829">
    <property type="entry name" value="Sortase_F"/>
    <property type="match status" value="1"/>
</dbReference>
<proteinExistence type="predicted"/>
<evidence type="ECO:0000313" key="5">
    <source>
        <dbReference type="Proteomes" id="UP001501326"/>
    </source>
</evidence>
<reference evidence="5" key="1">
    <citation type="journal article" date="2019" name="Int. J. Syst. Evol. Microbiol.">
        <title>The Global Catalogue of Microorganisms (GCM) 10K type strain sequencing project: providing services to taxonomists for standard genome sequencing and annotation.</title>
        <authorList>
            <consortium name="The Broad Institute Genomics Platform"/>
            <consortium name="The Broad Institute Genome Sequencing Center for Infectious Disease"/>
            <person name="Wu L."/>
            <person name="Ma J."/>
        </authorList>
    </citation>
    <scope>NUCLEOTIDE SEQUENCE [LARGE SCALE GENOMIC DNA]</scope>
    <source>
        <strain evidence="5">JCM 16378</strain>
    </source>
</reference>
<feature type="compositionally biased region" description="Low complexity" evidence="2">
    <location>
        <begin position="30"/>
        <end position="59"/>
    </location>
</feature>
<dbReference type="InterPro" id="IPR042001">
    <property type="entry name" value="Sortase_F"/>
</dbReference>
<evidence type="ECO:0000256" key="1">
    <source>
        <dbReference type="ARBA" id="ARBA00022801"/>
    </source>
</evidence>
<evidence type="ECO:0008006" key="6">
    <source>
        <dbReference type="Google" id="ProtNLM"/>
    </source>
</evidence>
<dbReference type="SUPFAM" id="SSF63817">
    <property type="entry name" value="Sortase"/>
    <property type="match status" value="1"/>
</dbReference>
<keyword evidence="5" id="KW-1185">Reference proteome</keyword>
<dbReference type="Proteomes" id="UP001501326">
    <property type="component" value="Unassembled WGS sequence"/>
</dbReference>
<dbReference type="PROSITE" id="PS51257">
    <property type="entry name" value="PROKAR_LIPOPROTEIN"/>
    <property type="match status" value="1"/>
</dbReference>
<comment type="caution">
    <text evidence="4">The sequence shown here is derived from an EMBL/GenBank/DDBJ whole genome shotgun (WGS) entry which is preliminary data.</text>
</comment>
<keyword evidence="3" id="KW-0732">Signal</keyword>
<feature type="signal peptide" evidence="3">
    <location>
        <begin position="1"/>
        <end position="25"/>
    </location>
</feature>
<keyword evidence="1" id="KW-0378">Hydrolase</keyword>
<dbReference type="Pfam" id="PF04203">
    <property type="entry name" value="Sortase"/>
    <property type="match status" value="1"/>
</dbReference>
<gene>
    <name evidence="4" type="ORF">GCM10009867_18320</name>
</gene>
<evidence type="ECO:0000313" key="4">
    <source>
        <dbReference type="EMBL" id="GAA2735620.1"/>
    </source>
</evidence>
<dbReference type="InterPro" id="IPR005754">
    <property type="entry name" value="Sortase"/>
</dbReference>
<feature type="chain" id="PRO_5047322714" description="Class F sortase" evidence="3">
    <location>
        <begin position="26"/>
        <end position="232"/>
    </location>
</feature>
<evidence type="ECO:0000256" key="3">
    <source>
        <dbReference type="SAM" id="SignalP"/>
    </source>
</evidence>
<protein>
    <recommendedName>
        <fullName evidence="6">Class F sortase</fullName>
    </recommendedName>
</protein>
<evidence type="ECO:0000256" key="2">
    <source>
        <dbReference type="SAM" id="MobiDB-lite"/>
    </source>
</evidence>
<name>A0ABP6H2D5_9MICO</name>